<dbReference type="EMBL" id="ASPP01005652">
    <property type="protein sequence ID" value="ETO30152.1"/>
    <property type="molecule type" value="Genomic_DNA"/>
</dbReference>
<accession>X6NXZ3</accession>
<sequence length="180" mass="19776">MNNTYAIVIDGFGNVSERLLGYHNPGTLLTSTTQILSDMPVDSQTRQMTLSRAMDAHYPYYDFSSNFHTIPIIFAYGTSPQFPSIHQMESIGILNLTKYSSSGNGTTTTTTTTTSVQDFTTTSMESISSKITADDTLLILALVCAGVVILLLIRITLVSPSHHLHSNEHEHLLTTEAMEE</sequence>
<gene>
    <name evidence="2" type="ORF">RFI_06967</name>
</gene>
<organism evidence="2 3">
    <name type="scientific">Reticulomyxa filosa</name>
    <dbReference type="NCBI Taxonomy" id="46433"/>
    <lineage>
        <taxon>Eukaryota</taxon>
        <taxon>Sar</taxon>
        <taxon>Rhizaria</taxon>
        <taxon>Retaria</taxon>
        <taxon>Foraminifera</taxon>
        <taxon>Monothalamids</taxon>
        <taxon>Reticulomyxidae</taxon>
        <taxon>Reticulomyxa</taxon>
    </lineage>
</organism>
<dbReference type="Proteomes" id="UP000023152">
    <property type="component" value="Unassembled WGS sequence"/>
</dbReference>
<evidence type="ECO:0000313" key="2">
    <source>
        <dbReference type="EMBL" id="ETO30152.1"/>
    </source>
</evidence>
<keyword evidence="1" id="KW-0812">Transmembrane</keyword>
<evidence type="ECO:0000256" key="1">
    <source>
        <dbReference type="SAM" id="Phobius"/>
    </source>
</evidence>
<comment type="caution">
    <text evidence="2">The sequence shown here is derived from an EMBL/GenBank/DDBJ whole genome shotgun (WGS) entry which is preliminary data.</text>
</comment>
<dbReference type="AlphaFoldDB" id="X6NXZ3"/>
<name>X6NXZ3_RETFI</name>
<keyword evidence="1" id="KW-0472">Membrane</keyword>
<feature type="transmembrane region" description="Helical" evidence="1">
    <location>
        <begin position="137"/>
        <end position="157"/>
    </location>
</feature>
<protein>
    <submittedName>
        <fullName evidence="2">Uncharacterized protein</fullName>
    </submittedName>
</protein>
<evidence type="ECO:0000313" key="3">
    <source>
        <dbReference type="Proteomes" id="UP000023152"/>
    </source>
</evidence>
<keyword evidence="1" id="KW-1133">Transmembrane helix</keyword>
<proteinExistence type="predicted"/>
<keyword evidence="3" id="KW-1185">Reference proteome</keyword>
<reference evidence="2 3" key="1">
    <citation type="journal article" date="2013" name="Curr. Biol.">
        <title>The Genome of the Foraminiferan Reticulomyxa filosa.</title>
        <authorList>
            <person name="Glockner G."/>
            <person name="Hulsmann N."/>
            <person name="Schleicher M."/>
            <person name="Noegel A.A."/>
            <person name="Eichinger L."/>
            <person name="Gallinger C."/>
            <person name="Pawlowski J."/>
            <person name="Sierra R."/>
            <person name="Euteneuer U."/>
            <person name="Pillet L."/>
            <person name="Moustafa A."/>
            <person name="Platzer M."/>
            <person name="Groth M."/>
            <person name="Szafranski K."/>
            <person name="Schliwa M."/>
        </authorList>
    </citation>
    <scope>NUCLEOTIDE SEQUENCE [LARGE SCALE GENOMIC DNA]</scope>
</reference>